<evidence type="ECO:0000259" key="1">
    <source>
        <dbReference type="PROSITE" id="PS50995"/>
    </source>
</evidence>
<dbReference type="SUPFAM" id="SSF46785">
    <property type="entry name" value="Winged helix' DNA-binding domain"/>
    <property type="match status" value="1"/>
</dbReference>
<evidence type="ECO:0000313" key="3">
    <source>
        <dbReference type="Proteomes" id="UP000050411"/>
    </source>
</evidence>
<dbReference type="AlphaFoldDB" id="A0A0N8R179"/>
<feature type="domain" description="HTH marR-type" evidence="1">
    <location>
        <begin position="36"/>
        <end position="172"/>
    </location>
</feature>
<evidence type="ECO:0000313" key="2">
    <source>
        <dbReference type="EMBL" id="KPW83238.1"/>
    </source>
</evidence>
<dbReference type="Pfam" id="PF12802">
    <property type="entry name" value="MarR_2"/>
    <property type="match status" value="1"/>
</dbReference>
<comment type="caution">
    <text evidence="2">The sequence shown here is derived from an EMBL/GenBank/DDBJ whole genome shotgun (WGS) entry which is preliminary data.</text>
</comment>
<organism evidence="2 3">
    <name type="scientific">Pseudomonas congelans</name>
    <dbReference type="NCBI Taxonomy" id="200452"/>
    <lineage>
        <taxon>Bacteria</taxon>
        <taxon>Pseudomonadati</taxon>
        <taxon>Pseudomonadota</taxon>
        <taxon>Gammaproteobacteria</taxon>
        <taxon>Pseudomonadales</taxon>
        <taxon>Pseudomonadaceae</taxon>
        <taxon>Pseudomonas</taxon>
    </lineage>
</organism>
<dbReference type="PANTHER" id="PTHR33164:SF89">
    <property type="entry name" value="MARR FAMILY REGULATORY PROTEIN"/>
    <property type="match status" value="1"/>
</dbReference>
<dbReference type="SMART" id="SM00347">
    <property type="entry name" value="HTH_MARR"/>
    <property type="match status" value="1"/>
</dbReference>
<sequence>MPHQNKRTAFSMAKPSDIADVCQAPVQAAEARLPTDSALDDLIGYAMRRAQLKLFQNLIGRLSAHDLRPAQFSALAIIEQNPGLMQADLARALAIEPPQVVPLLNKLEERALAVRVRCKPDKRSYGIFLSKSGETLLRELKQIAVDSDLDSTSALDQQERQDLLRLLKKVYQS</sequence>
<dbReference type="PANTHER" id="PTHR33164">
    <property type="entry name" value="TRANSCRIPTIONAL REGULATOR, MARR FAMILY"/>
    <property type="match status" value="1"/>
</dbReference>
<dbReference type="PRINTS" id="PR00598">
    <property type="entry name" value="HTHMARR"/>
</dbReference>
<dbReference type="GO" id="GO:0006950">
    <property type="term" value="P:response to stress"/>
    <property type="evidence" value="ECO:0007669"/>
    <property type="project" value="TreeGrafter"/>
</dbReference>
<dbReference type="InterPro" id="IPR036388">
    <property type="entry name" value="WH-like_DNA-bd_sf"/>
</dbReference>
<name>A0A0N8R179_9PSED</name>
<dbReference type="InterPro" id="IPR036390">
    <property type="entry name" value="WH_DNA-bd_sf"/>
</dbReference>
<proteinExistence type="predicted"/>
<gene>
    <name evidence="2" type="ORF">ALO92_04776</name>
</gene>
<protein>
    <submittedName>
        <fullName evidence="2">Regulatory protein, MarR</fullName>
    </submittedName>
</protein>
<accession>A0A0N8R179</accession>
<dbReference type="PROSITE" id="PS50995">
    <property type="entry name" value="HTH_MARR_2"/>
    <property type="match status" value="1"/>
</dbReference>
<dbReference type="PATRIC" id="fig|200452.3.peg.2087"/>
<dbReference type="InterPro" id="IPR000835">
    <property type="entry name" value="HTH_MarR-typ"/>
</dbReference>
<dbReference type="InterPro" id="IPR039422">
    <property type="entry name" value="MarR/SlyA-like"/>
</dbReference>
<dbReference type="GO" id="GO:0003700">
    <property type="term" value="F:DNA-binding transcription factor activity"/>
    <property type="evidence" value="ECO:0007669"/>
    <property type="project" value="InterPro"/>
</dbReference>
<dbReference type="Gene3D" id="1.10.10.10">
    <property type="entry name" value="Winged helix-like DNA-binding domain superfamily/Winged helix DNA-binding domain"/>
    <property type="match status" value="1"/>
</dbReference>
<dbReference type="EMBL" id="LJQB01000075">
    <property type="protein sequence ID" value="KPW83238.1"/>
    <property type="molecule type" value="Genomic_DNA"/>
</dbReference>
<dbReference type="Proteomes" id="UP000050411">
    <property type="component" value="Unassembled WGS sequence"/>
</dbReference>
<reference evidence="2 3" key="1">
    <citation type="submission" date="2015-09" db="EMBL/GenBank/DDBJ databases">
        <title>Genome announcement of multiple Pseudomonas syringae strains.</title>
        <authorList>
            <person name="Thakur S."/>
            <person name="Wang P.W."/>
            <person name="Gong Y."/>
            <person name="Weir B.S."/>
            <person name="Guttman D.S."/>
        </authorList>
    </citation>
    <scope>NUCLEOTIDE SEQUENCE [LARGE SCALE GENOMIC DNA]</scope>
    <source>
        <strain evidence="2 3">ICMP19117</strain>
    </source>
</reference>